<dbReference type="Pfam" id="PF13976">
    <property type="entry name" value="gag_pre-integrs"/>
    <property type="match status" value="1"/>
</dbReference>
<keyword evidence="11" id="KW-0067">ATP-binding</keyword>
<dbReference type="Pfam" id="PF22936">
    <property type="entry name" value="Pol_BBD"/>
    <property type="match status" value="1"/>
</dbReference>
<dbReference type="InterPro" id="IPR054722">
    <property type="entry name" value="PolX-like_BBD"/>
</dbReference>
<dbReference type="InterPro" id="IPR039537">
    <property type="entry name" value="Retrotran_Ty1/copia-like"/>
</dbReference>
<dbReference type="GO" id="GO:0006508">
    <property type="term" value="P:proteolysis"/>
    <property type="evidence" value="ECO:0007669"/>
    <property type="project" value="UniProtKB-KW"/>
</dbReference>
<keyword evidence="3" id="KW-1188">Viral release from host cell</keyword>
<evidence type="ECO:0000256" key="7">
    <source>
        <dbReference type="ARBA" id="ARBA00022723"/>
    </source>
</evidence>
<keyword evidence="8" id="KW-0547">Nucleotide-binding</keyword>
<evidence type="ECO:0000256" key="5">
    <source>
        <dbReference type="ARBA" id="ARBA00022695"/>
    </source>
</evidence>
<gene>
    <name evidence="23" type="ORF">SCP_0204530</name>
</gene>
<dbReference type="InterPro" id="IPR057670">
    <property type="entry name" value="SH3_retrovirus"/>
</dbReference>
<dbReference type="GO" id="GO:0005634">
    <property type="term" value="C:nucleus"/>
    <property type="evidence" value="ECO:0007669"/>
    <property type="project" value="UniProtKB-ARBA"/>
</dbReference>
<dbReference type="PANTHER" id="PTHR42648:SF11">
    <property type="entry name" value="TRANSPOSON TY4-P GAG-POL POLYPROTEIN"/>
    <property type="match status" value="1"/>
</dbReference>
<accession>A0A401GAR7</accession>
<evidence type="ECO:0000256" key="1">
    <source>
        <dbReference type="ARBA" id="ARBA00002180"/>
    </source>
</evidence>
<feature type="domain" description="Integrase catalytic" evidence="22">
    <location>
        <begin position="372"/>
        <end position="550"/>
    </location>
</feature>
<comment type="catalytic activity">
    <reaction evidence="21">
        <text>DNA(n) + a 2'-deoxyribonucleoside 5'-triphosphate = DNA(n+1) + diphosphate</text>
        <dbReference type="Rhea" id="RHEA:22508"/>
        <dbReference type="Rhea" id="RHEA-COMP:17339"/>
        <dbReference type="Rhea" id="RHEA-COMP:17340"/>
        <dbReference type="ChEBI" id="CHEBI:33019"/>
        <dbReference type="ChEBI" id="CHEBI:61560"/>
        <dbReference type="ChEBI" id="CHEBI:173112"/>
        <dbReference type="EC" id="2.7.7.7"/>
    </reaction>
</comment>
<keyword evidence="2" id="KW-0815">Transposition</keyword>
<dbReference type="PANTHER" id="PTHR42648">
    <property type="entry name" value="TRANSPOSASE, PUTATIVE-RELATED"/>
    <property type="match status" value="1"/>
</dbReference>
<dbReference type="CDD" id="cd09272">
    <property type="entry name" value="RNase_HI_RT_Ty1"/>
    <property type="match status" value="1"/>
</dbReference>
<dbReference type="STRING" id="139825.A0A401GAR7"/>
<keyword evidence="4" id="KW-0645">Protease</keyword>
<keyword evidence="19" id="KW-0511">Multifunctional enzyme</keyword>
<dbReference type="RefSeq" id="XP_027610168.1">
    <property type="nucleotide sequence ID" value="XM_027754367.1"/>
</dbReference>
<evidence type="ECO:0000256" key="16">
    <source>
        <dbReference type="ARBA" id="ARBA00022932"/>
    </source>
</evidence>
<name>A0A401GAR7_9APHY</name>
<keyword evidence="7" id="KW-0479">Metal-binding</keyword>
<dbReference type="GeneID" id="38776172"/>
<dbReference type="GO" id="GO:0008233">
    <property type="term" value="F:peptidase activity"/>
    <property type="evidence" value="ECO:0007669"/>
    <property type="project" value="UniProtKB-KW"/>
</dbReference>
<keyword evidence="18" id="KW-0233">DNA recombination</keyword>
<dbReference type="GO" id="GO:0032196">
    <property type="term" value="P:transposition"/>
    <property type="evidence" value="ECO:0007669"/>
    <property type="project" value="UniProtKB-KW"/>
</dbReference>
<protein>
    <recommendedName>
        <fullName evidence="22">Integrase catalytic domain-containing protein</fullName>
    </recommendedName>
</protein>
<dbReference type="InterPro" id="IPR013103">
    <property type="entry name" value="RVT_2"/>
</dbReference>
<dbReference type="GO" id="GO:0046872">
    <property type="term" value="F:metal ion binding"/>
    <property type="evidence" value="ECO:0007669"/>
    <property type="project" value="UniProtKB-KW"/>
</dbReference>
<dbReference type="GO" id="GO:0006310">
    <property type="term" value="P:DNA recombination"/>
    <property type="evidence" value="ECO:0007669"/>
    <property type="project" value="UniProtKB-KW"/>
</dbReference>
<keyword evidence="24" id="KW-1185">Reference proteome</keyword>
<dbReference type="InterPro" id="IPR025724">
    <property type="entry name" value="GAG-pre-integrase_dom"/>
</dbReference>
<evidence type="ECO:0000256" key="18">
    <source>
        <dbReference type="ARBA" id="ARBA00023172"/>
    </source>
</evidence>
<dbReference type="GO" id="GO:0003964">
    <property type="term" value="F:RNA-directed DNA polymerase activity"/>
    <property type="evidence" value="ECO:0007669"/>
    <property type="project" value="UniProtKB-KW"/>
</dbReference>
<dbReference type="SUPFAM" id="SSF53098">
    <property type="entry name" value="Ribonuclease H-like"/>
    <property type="match status" value="1"/>
</dbReference>
<dbReference type="InterPro" id="IPR001584">
    <property type="entry name" value="Integrase_cat-core"/>
</dbReference>
<keyword evidence="10" id="KW-0378">Hydrolase</keyword>
<keyword evidence="9" id="KW-0255">Endonuclease</keyword>
<dbReference type="GO" id="GO:0003723">
    <property type="term" value="F:RNA binding"/>
    <property type="evidence" value="ECO:0007669"/>
    <property type="project" value="UniProtKB-KW"/>
</dbReference>
<evidence type="ECO:0000256" key="11">
    <source>
        <dbReference type="ARBA" id="ARBA00022840"/>
    </source>
</evidence>
<dbReference type="Pfam" id="PF07727">
    <property type="entry name" value="RVT_2"/>
    <property type="match status" value="1"/>
</dbReference>
<dbReference type="InParanoid" id="A0A401GAR7"/>
<dbReference type="AlphaFoldDB" id="A0A401GAR7"/>
<dbReference type="GO" id="GO:0003887">
    <property type="term" value="F:DNA-directed DNA polymerase activity"/>
    <property type="evidence" value="ECO:0007669"/>
    <property type="project" value="UniProtKB-KW"/>
</dbReference>
<sequence>MRLSILPESQQLARDNWLEWKRRILAICGPKCLVGHLDGTKTWPNYPTPLIDEWEDRDELAKSTITLNIRDLIGSSVDLDETAHEIWTKLTQIRENRRKQPATWKHAPRAKQGSPADLAARAKGGSMNAANNASANLTSASTSHHPTLFYDYNIFLANAFITAGSICGSLNCAFIDSGVTHHYFRDRTNIVDYLPITPIVGNTAKEGSTFTMVGVGTVRIQVEINGLKSIVTFQNAMHAPDLSANLISLSRIDRSGGAAIVENGILKIVGDGRSILEGRLTDGDLYEVHFQHVDLPILSTLPEVHIAYDPRAVAFSAVTSGGPVSIATWHHRLGHASERTIRAMASQQVVDGLILTDEKPLGKCEDCLKGKMSAAPFHESQVEEEVLERVYIDLMGPFQAKSLGSAEYVLTIDDDASSYSSIYLLKGKSAEETLKHFQDFHHMAEHQTEYKLKCVCSDNGGEFMNATWDKYLLKHSIIYESTTPYTPQQNGLGEHGHRTLAKHARAMLFDAGVPNYLWGEAFITAAYVKNLTASSCQCGLTPYEKWFKHKPNISHLHAFGSIAYAKLADETRFKLDPKSVKCILVGYTGDANYRLWDPMSGPHGTTFCSHKVVFEEGPGHRSINEEGVVNIDLPNIERRVPAPLPIPPPVDHVPAVDDPHVGRDPADIPMEHLPEHLPAHPIPQALKPHCSARTHIPTCALQESQESEAREQAAHVRGEAWADNSIALNHDCVGAYMAMLIQGEKQKPTAFVHEGGVTPSTYKEAGQHADIWQPAMQTEIDGLHKIGAWQLLPRTAGMNVVGCKWVYARKFDETGKWKAKARLIAKGFQQILGIDYFETHASVIHFESLWMICAIATFNDMEMGQDDVEKAYLNATPQEMIYMEQPPGFVDAEFPDHVCLMQRSLYGFMQSGNDWCVRARQDDNGVMVTATYTDDISSCTDTVDGLGRIRGEIGTRYHLSGGGDFKYMLGVIIKRDRDVRTMRISQHPYAERVLKRFSIQYANPVHTPLEPSIKLGLATEPITSDEALEMATVPYREALGTIMYLAVTTRPDLSYPVQVLSRYMANPGIIHWKALKCVLRYIKGTLDYGITFCGPPHPLSTLQPTIYSDSSHADCPDTARSTHGYVAVMASAPVSWSSHRQDVVTLSTTEAEYIAAVHAGQTAMWIAKFMDNIHNPVTLPVNIRMDSSGGESLAKRSANFTRVRHLHGRYHWLRDAIRLKEIDIIHIPGADNPADIFTKSLSQPVLHKHLLFLGVAA</sequence>
<evidence type="ECO:0000256" key="21">
    <source>
        <dbReference type="ARBA" id="ARBA00049244"/>
    </source>
</evidence>
<keyword evidence="15" id="KW-0695">RNA-directed DNA polymerase</keyword>
<evidence type="ECO:0000259" key="22">
    <source>
        <dbReference type="PROSITE" id="PS50994"/>
    </source>
</evidence>
<dbReference type="OrthoDB" id="2742630at2759"/>
<keyword evidence="6" id="KW-0540">Nuclease</keyword>
<organism evidence="23 24">
    <name type="scientific">Sparassis crispa</name>
    <dbReference type="NCBI Taxonomy" id="139825"/>
    <lineage>
        <taxon>Eukaryota</taxon>
        <taxon>Fungi</taxon>
        <taxon>Dikarya</taxon>
        <taxon>Basidiomycota</taxon>
        <taxon>Agaricomycotina</taxon>
        <taxon>Agaricomycetes</taxon>
        <taxon>Polyporales</taxon>
        <taxon>Sparassidaceae</taxon>
        <taxon>Sparassis</taxon>
    </lineage>
</organism>
<dbReference type="InterPro" id="IPR036397">
    <property type="entry name" value="RNaseH_sf"/>
</dbReference>
<evidence type="ECO:0000256" key="15">
    <source>
        <dbReference type="ARBA" id="ARBA00022918"/>
    </source>
</evidence>
<dbReference type="GO" id="GO:0004519">
    <property type="term" value="F:endonuclease activity"/>
    <property type="evidence" value="ECO:0007669"/>
    <property type="project" value="UniProtKB-KW"/>
</dbReference>
<dbReference type="Proteomes" id="UP000287166">
    <property type="component" value="Unassembled WGS sequence"/>
</dbReference>
<evidence type="ECO:0000256" key="12">
    <source>
        <dbReference type="ARBA" id="ARBA00022842"/>
    </source>
</evidence>
<evidence type="ECO:0000256" key="14">
    <source>
        <dbReference type="ARBA" id="ARBA00022908"/>
    </source>
</evidence>
<keyword evidence="17" id="KW-0917">Virion maturation</keyword>
<evidence type="ECO:0000256" key="9">
    <source>
        <dbReference type="ARBA" id="ARBA00022759"/>
    </source>
</evidence>
<keyword evidence="13" id="KW-0694">RNA-binding</keyword>
<evidence type="ECO:0000256" key="19">
    <source>
        <dbReference type="ARBA" id="ARBA00023268"/>
    </source>
</evidence>
<dbReference type="GO" id="GO:0005524">
    <property type="term" value="F:ATP binding"/>
    <property type="evidence" value="ECO:0007669"/>
    <property type="project" value="UniProtKB-KW"/>
</dbReference>
<dbReference type="Pfam" id="PF25597">
    <property type="entry name" value="SH3_retrovirus"/>
    <property type="match status" value="1"/>
</dbReference>
<evidence type="ECO:0000256" key="13">
    <source>
        <dbReference type="ARBA" id="ARBA00022884"/>
    </source>
</evidence>
<evidence type="ECO:0000313" key="23">
    <source>
        <dbReference type="EMBL" id="GBE79255.1"/>
    </source>
</evidence>
<comment type="function">
    <text evidence="1">The aspartyl protease (PR) mediates the proteolytic cleavages of the Gag and Gag-Pol polyproteins after assembly of the VLP.</text>
</comment>
<comment type="caution">
    <text evidence="23">The sequence shown here is derived from an EMBL/GenBank/DDBJ whole genome shotgun (WGS) entry which is preliminary data.</text>
</comment>
<comment type="catalytic activity">
    <reaction evidence="20">
        <text>DNA(n) + a 2'-deoxyribonucleoside 5'-triphosphate = DNA(n+1) + diphosphate</text>
        <dbReference type="Rhea" id="RHEA:22508"/>
        <dbReference type="Rhea" id="RHEA-COMP:17339"/>
        <dbReference type="Rhea" id="RHEA-COMP:17340"/>
        <dbReference type="ChEBI" id="CHEBI:33019"/>
        <dbReference type="ChEBI" id="CHEBI:61560"/>
        <dbReference type="ChEBI" id="CHEBI:173112"/>
        <dbReference type="EC" id="2.7.7.49"/>
    </reaction>
</comment>
<evidence type="ECO:0000256" key="4">
    <source>
        <dbReference type="ARBA" id="ARBA00022670"/>
    </source>
</evidence>
<evidence type="ECO:0000256" key="8">
    <source>
        <dbReference type="ARBA" id="ARBA00022741"/>
    </source>
</evidence>
<keyword evidence="5" id="KW-0548">Nucleotidyltransferase</keyword>
<keyword evidence="12" id="KW-0460">Magnesium</keyword>
<evidence type="ECO:0000313" key="24">
    <source>
        <dbReference type="Proteomes" id="UP000287166"/>
    </source>
</evidence>
<keyword evidence="16" id="KW-0808">Transferase</keyword>
<keyword evidence="16" id="KW-0239">DNA-directed DNA polymerase</keyword>
<dbReference type="GO" id="GO:0015074">
    <property type="term" value="P:DNA integration"/>
    <property type="evidence" value="ECO:0007669"/>
    <property type="project" value="UniProtKB-KW"/>
</dbReference>
<evidence type="ECO:0000256" key="17">
    <source>
        <dbReference type="ARBA" id="ARBA00023113"/>
    </source>
</evidence>
<keyword evidence="14" id="KW-0229">DNA integration</keyword>
<evidence type="ECO:0000256" key="10">
    <source>
        <dbReference type="ARBA" id="ARBA00022801"/>
    </source>
</evidence>
<proteinExistence type="predicted"/>
<reference evidence="23 24" key="1">
    <citation type="journal article" date="2018" name="Sci. Rep.">
        <title>Genome sequence of the cauliflower mushroom Sparassis crispa (Hanabiratake) and its association with beneficial usage.</title>
        <authorList>
            <person name="Kiyama R."/>
            <person name="Furutani Y."/>
            <person name="Kawaguchi K."/>
            <person name="Nakanishi T."/>
        </authorList>
    </citation>
    <scope>NUCLEOTIDE SEQUENCE [LARGE SCALE GENOMIC DNA]</scope>
</reference>
<dbReference type="PROSITE" id="PS50994">
    <property type="entry name" value="INTEGRASE"/>
    <property type="match status" value="1"/>
</dbReference>
<dbReference type="EMBL" id="BFAD01000002">
    <property type="protein sequence ID" value="GBE79255.1"/>
    <property type="molecule type" value="Genomic_DNA"/>
</dbReference>
<dbReference type="Gene3D" id="3.30.420.10">
    <property type="entry name" value="Ribonuclease H-like superfamily/Ribonuclease H"/>
    <property type="match status" value="1"/>
</dbReference>
<evidence type="ECO:0000256" key="2">
    <source>
        <dbReference type="ARBA" id="ARBA00022578"/>
    </source>
</evidence>
<evidence type="ECO:0000256" key="3">
    <source>
        <dbReference type="ARBA" id="ARBA00022612"/>
    </source>
</evidence>
<evidence type="ECO:0000256" key="20">
    <source>
        <dbReference type="ARBA" id="ARBA00048173"/>
    </source>
</evidence>
<evidence type="ECO:0000256" key="6">
    <source>
        <dbReference type="ARBA" id="ARBA00022722"/>
    </source>
</evidence>
<dbReference type="InterPro" id="IPR012337">
    <property type="entry name" value="RNaseH-like_sf"/>
</dbReference>